<evidence type="ECO:0000256" key="1">
    <source>
        <dbReference type="ARBA" id="ARBA00022604"/>
    </source>
</evidence>
<sequence>MKIFYWLHRRLHTNMEYCRVPHHKDIYVDDSTGADHGAKKAGTDKEALLLDPNVTSIQHVLDGILTIGTLGHLDGHCSAAGVPQVFPSGISALTEAEVGEEEKGLPVELAPSAEQLMPHRPSTIESFRKEMAPVEDADVKNNNVVQVATVADEEKLLLEPLLGEIVQVDKRERVTLADLLAAEHLHSKKVEPTSQAASASANAELEKAVKGGAPKMTVVGASLTCSTKHSQALNKKLGPWKKGKEEYSPPATGKLHQRLRRMLKKKIHPEMARDVQAARGGEQECRPQIMTAKYDASATVSRARTKATTTDHVYYLLRRHTGMQRSFQKVGSVRSYSCVL</sequence>
<protein>
    <recommendedName>
        <fullName evidence="3">Protein TILLER ANGLE CONTROL 1</fullName>
    </recommendedName>
</protein>
<dbReference type="GO" id="GO:0001763">
    <property type="term" value="P:morphogenesis of a branching structure"/>
    <property type="evidence" value="ECO:0007669"/>
    <property type="project" value="InterPro"/>
</dbReference>
<keyword evidence="1" id="KW-0341">Growth regulation</keyword>
<evidence type="ECO:0000256" key="3">
    <source>
        <dbReference type="ARBA" id="ARBA00026138"/>
    </source>
</evidence>
<dbReference type="Proteomes" id="UP000652761">
    <property type="component" value="Unassembled WGS sequence"/>
</dbReference>
<dbReference type="AlphaFoldDB" id="A0A843XT24"/>
<dbReference type="PANTHER" id="PTHR38366">
    <property type="entry name" value="NAD-DEPENDENT PROTEIN DEACETYLASE HST1-LIKE PROTEIN"/>
    <property type="match status" value="1"/>
</dbReference>
<comment type="similarity">
    <text evidence="2">Belongs to the TAC family.</text>
</comment>
<name>A0A843XT24_COLES</name>
<proteinExistence type="inferred from homology"/>
<reference evidence="4" key="1">
    <citation type="submission" date="2017-07" db="EMBL/GenBank/DDBJ databases">
        <title>Taro Niue Genome Assembly and Annotation.</title>
        <authorList>
            <person name="Atibalentja N."/>
            <person name="Keating K."/>
            <person name="Fields C.J."/>
        </authorList>
    </citation>
    <scope>NUCLEOTIDE SEQUENCE</scope>
    <source>
        <strain evidence="4">Niue_2</strain>
        <tissue evidence="4">Leaf</tissue>
    </source>
</reference>
<keyword evidence="5" id="KW-1185">Reference proteome</keyword>
<evidence type="ECO:0000256" key="2">
    <source>
        <dbReference type="ARBA" id="ARBA00025796"/>
    </source>
</evidence>
<evidence type="ECO:0000313" key="5">
    <source>
        <dbReference type="Proteomes" id="UP000652761"/>
    </source>
</evidence>
<gene>
    <name evidence="4" type="ORF">Taro_055250</name>
</gene>
<dbReference type="EMBL" id="NMUH01012385">
    <property type="protein sequence ID" value="MQM22200.1"/>
    <property type="molecule type" value="Genomic_DNA"/>
</dbReference>
<dbReference type="InterPro" id="IPR044989">
    <property type="entry name" value="TAC1"/>
</dbReference>
<accession>A0A843XT24</accession>
<dbReference type="OrthoDB" id="1922866at2759"/>
<dbReference type="PANTHER" id="PTHR38366:SF1">
    <property type="entry name" value="PROTEIN TILLER ANGLE CONTROL 1"/>
    <property type="match status" value="1"/>
</dbReference>
<organism evidence="4 5">
    <name type="scientific">Colocasia esculenta</name>
    <name type="common">Wild taro</name>
    <name type="synonym">Arum esculentum</name>
    <dbReference type="NCBI Taxonomy" id="4460"/>
    <lineage>
        <taxon>Eukaryota</taxon>
        <taxon>Viridiplantae</taxon>
        <taxon>Streptophyta</taxon>
        <taxon>Embryophyta</taxon>
        <taxon>Tracheophyta</taxon>
        <taxon>Spermatophyta</taxon>
        <taxon>Magnoliopsida</taxon>
        <taxon>Liliopsida</taxon>
        <taxon>Araceae</taxon>
        <taxon>Aroideae</taxon>
        <taxon>Colocasieae</taxon>
        <taxon>Colocasia</taxon>
    </lineage>
</organism>
<evidence type="ECO:0000313" key="4">
    <source>
        <dbReference type="EMBL" id="MQM22200.1"/>
    </source>
</evidence>
<comment type="caution">
    <text evidence="4">The sequence shown here is derived from an EMBL/GenBank/DDBJ whole genome shotgun (WGS) entry which is preliminary data.</text>
</comment>